<dbReference type="SUPFAM" id="SSF57701">
    <property type="entry name" value="Zn2/Cys6 DNA-binding domain"/>
    <property type="match status" value="1"/>
</dbReference>
<comment type="caution">
    <text evidence="7">The sequence shown here is derived from an EMBL/GenBank/DDBJ whole genome shotgun (WGS) entry which is preliminary data.</text>
</comment>
<dbReference type="InterPro" id="IPR001138">
    <property type="entry name" value="Zn2Cys6_DnaBD"/>
</dbReference>
<evidence type="ECO:0000313" key="7">
    <source>
        <dbReference type="EMBL" id="KAF4979783.1"/>
    </source>
</evidence>
<keyword evidence="4" id="KW-0539">Nucleus</keyword>
<reference evidence="7" key="2">
    <citation type="submission" date="2020-05" db="EMBL/GenBank/DDBJ databases">
        <authorList>
            <person name="Kim H.-S."/>
            <person name="Proctor R.H."/>
            <person name="Brown D.W."/>
        </authorList>
    </citation>
    <scope>NUCLEOTIDE SEQUENCE</scope>
    <source>
        <strain evidence="7">NRRL 22465</strain>
    </source>
</reference>
<dbReference type="PANTHER" id="PTHR46910">
    <property type="entry name" value="TRANSCRIPTION FACTOR PDR1"/>
    <property type="match status" value="1"/>
</dbReference>
<feature type="domain" description="Zn(2)-C6 fungal-type" evidence="6">
    <location>
        <begin position="67"/>
        <end position="94"/>
    </location>
</feature>
<evidence type="ECO:0000256" key="1">
    <source>
        <dbReference type="ARBA" id="ARBA00004123"/>
    </source>
</evidence>
<dbReference type="CDD" id="cd00067">
    <property type="entry name" value="GAL4"/>
    <property type="match status" value="1"/>
</dbReference>
<gene>
    <name evidence="7" type="ORF">FZEAL_4087</name>
</gene>
<evidence type="ECO:0000256" key="5">
    <source>
        <dbReference type="SAM" id="MobiDB-lite"/>
    </source>
</evidence>
<dbReference type="GO" id="GO:0008270">
    <property type="term" value="F:zinc ion binding"/>
    <property type="evidence" value="ECO:0007669"/>
    <property type="project" value="InterPro"/>
</dbReference>
<name>A0A8H4UN27_9HYPO</name>
<feature type="region of interest" description="Disordered" evidence="5">
    <location>
        <begin position="185"/>
        <end position="225"/>
    </location>
</feature>
<keyword evidence="2" id="KW-0479">Metal-binding</keyword>
<dbReference type="Pfam" id="PF00172">
    <property type="entry name" value="Zn_clus"/>
    <property type="match status" value="1"/>
</dbReference>
<dbReference type="GO" id="GO:0000981">
    <property type="term" value="F:DNA-binding transcription factor activity, RNA polymerase II-specific"/>
    <property type="evidence" value="ECO:0007669"/>
    <property type="project" value="InterPro"/>
</dbReference>
<feature type="compositionally biased region" description="Polar residues" evidence="5">
    <location>
        <begin position="681"/>
        <end position="690"/>
    </location>
</feature>
<proteinExistence type="predicted"/>
<dbReference type="SMART" id="SM00906">
    <property type="entry name" value="Fungal_trans"/>
    <property type="match status" value="1"/>
</dbReference>
<dbReference type="AlphaFoldDB" id="A0A8H4UN27"/>
<evidence type="ECO:0000313" key="8">
    <source>
        <dbReference type="Proteomes" id="UP000635477"/>
    </source>
</evidence>
<dbReference type="EMBL" id="JABEYC010000279">
    <property type="protein sequence ID" value="KAF4979783.1"/>
    <property type="molecule type" value="Genomic_DNA"/>
</dbReference>
<dbReference type="OrthoDB" id="5296287at2759"/>
<dbReference type="GO" id="GO:0005634">
    <property type="term" value="C:nucleus"/>
    <property type="evidence" value="ECO:0007669"/>
    <property type="project" value="UniProtKB-SubCell"/>
</dbReference>
<comment type="subcellular location">
    <subcellularLocation>
        <location evidence="1">Nucleus</location>
    </subcellularLocation>
</comment>
<dbReference type="GO" id="GO:0006351">
    <property type="term" value="P:DNA-templated transcription"/>
    <property type="evidence" value="ECO:0007669"/>
    <property type="project" value="InterPro"/>
</dbReference>
<keyword evidence="3" id="KW-0238">DNA-binding</keyword>
<dbReference type="InterPro" id="IPR007219">
    <property type="entry name" value="XnlR_reg_dom"/>
</dbReference>
<protein>
    <recommendedName>
        <fullName evidence="6">Zn(2)-C6 fungal-type domain-containing protein</fullName>
    </recommendedName>
</protein>
<reference evidence="7" key="1">
    <citation type="journal article" date="2020" name="BMC Genomics">
        <title>Correction to: Identification and distribution of gene clusters required for synthesis of sphingolipid metabolism inhibitors in diverse species of the filamentous fungus Fusarium.</title>
        <authorList>
            <person name="Kim H.S."/>
            <person name="Lohmar J.M."/>
            <person name="Busman M."/>
            <person name="Brown D.W."/>
            <person name="Naumann T.A."/>
            <person name="Divon H.H."/>
            <person name="Lysoe E."/>
            <person name="Uhlig S."/>
            <person name="Proctor R.H."/>
        </authorList>
    </citation>
    <scope>NUCLEOTIDE SEQUENCE</scope>
    <source>
        <strain evidence="7">NRRL 22465</strain>
    </source>
</reference>
<dbReference type="Proteomes" id="UP000635477">
    <property type="component" value="Unassembled WGS sequence"/>
</dbReference>
<dbReference type="Gene3D" id="4.10.240.10">
    <property type="entry name" value="Zn(2)-C6 fungal-type DNA-binding domain"/>
    <property type="match status" value="1"/>
</dbReference>
<dbReference type="PANTHER" id="PTHR46910:SF3">
    <property type="entry name" value="HALOTOLERANCE PROTEIN 9-RELATED"/>
    <property type="match status" value="1"/>
</dbReference>
<keyword evidence="8" id="KW-1185">Reference proteome</keyword>
<evidence type="ECO:0000256" key="3">
    <source>
        <dbReference type="ARBA" id="ARBA00023125"/>
    </source>
</evidence>
<dbReference type="GO" id="GO:0003677">
    <property type="term" value="F:DNA binding"/>
    <property type="evidence" value="ECO:0007669"/>
    <property type="project" value="UniProtKB-KW"/>
</dbReference>
<organism evidence="7 8">
    <name type="scientific">Fusarium zealandicum</name>
    <dbReference type="NCBI Taxonomy" id="1053134"/>
    <lineage>
        <taxon>Eukaryota</taxon>
        <taxon>Fungi</taxon>
        <taxon>Dikarya</taxon>
        <taxon>Ascomycota</taxon>
        <taxon>Pezizomycotina</taxon>
        <taxon>Sordariomycetes</taxon>
        <taxon>Hypocreomycetidae</taxon>
        <taxon>Hypocreales</taxon>
        <taxon>Nectriaceae</taxon>
        <taxon>Fusarium</taxon>
        <taxon>Fusarium staphyleae species complex</taxon>
    </lineage>
</organism>
<evidence type="ECO:0000256" key="4">
    <source>
        <dbReference type="ARBA" id="ARBA00023242"/>
    </source>
</evidence>
<dbReference type="SMART" id="SM00066">
    <property type="entry name" value="GAL4"/>
    <property type="match status" value="1"/>
</dbReference>
<dbReference type="Pfam" id="PF04082">
    <property type="entry name" value="Fungal_trans"/>
    <property type="match status" value="1"/>
</dbReference>
<dbReference type="CDD" id="cd12148">
    <property type="entry name" value="fungal_TF_MHR"/>
    <property type="match status" value="1"/>
</dbReference>
<dbReference type="InterPro" id="IPR036864">
    <property type="entry name" value="Zn2-C6_fun-type_DNA-bd_sf"/>
</dbReference>
<dbReference type="InterPro" id="IPR050987">
    <property type="entry name" value="AtrR-like"/>
</dbReference>
<evidence type="ECO:0000256" key="2">
    <source>
        <dbReference type="ARBA" id="ARBA00022723"/>
    </source>
</evidence>
<feature type="region of interest" description="Disordered" evidence="5">
    <location>
        <begin position="681"/>
        <end position="711"/>
    </location>
</feature>
<evidence type="ECO:0000259" key="6">
    <source>
        <dbReference type="PROSITE" id="PS50048"/>
    </source>
</evidence>
<sequence length="869" mass="95754">MPPLNTHHGRPSNEGGDHSSSSALDAPPDDEKRSSKAGEAVTVDNADAEPSERPVKKMKRGKYISRACTSCQQRKIKCEGGDPCRQCLSKQLPCLSSGARGVGQQARRGSRTSVVQSGVDALQDSGDSSINRQILSRLDAVERHLNSMQPPSPEATRPPLNHVSPSSAKLQNALETDGQTFAGEITMAPSFPDDNDNDNDNSDRTSTATPGLHPDYSSPASSLGPRRPRGWFEGILIQHGVTIDEQQSRYYLQTFLDEVHPMYPLIHPPTLWETFDEMWQYPTLWGTTDTAEREHVRVSVALVCFCLALGRCSISSRITDPSGVHSSGWSLYSVGMSLLHDLLETSNTAAKSLLMLQVIYLFRLDANQKAARVHALTVSVAHTIGIHRQSTMDTMPAFYCQLYCRAWWVIYMVDRRIAIESGKPYLIQDSNIDTALPMDLSDEWMTRFAERSETLSELQQEVAAEIARDGAPSPIPYVAFMVRYSRVAGKAWEVMYGAKASISPAFATVEYVDTVIGRLVDSVPKNLRYDPGVSYQAQFATNLRWQTKQCIIFSTCCTYLRLLIRRPLLPSSKSVDLTGEDDIESSMQCACLAAKILTAHQSIKDDIIKYSFALSHYVTSSAMIMIGLISREPSSKRTYGALALAATQSLNIYCHKIWVSGKMIRCVSRLSRLVQRTLSANPLDNRSSPNDVRRGSSAGTQMHHYTPPADEQDTYQLLPNTGTSVMNAKDLGGILLDGGGCAPREQGSDVFSYSDAASTAAERPCENTTKNELMSASWVAGPSVDSRTSWVMSDFNFETLGERYGPYKATVPTLPGNEWLEFGSTADRDYGQAKLGLLGFNEDFSVDVEIDPTMMTLYDASSMDLDMLG</sequence>
<dbReference type="PROSITE" id="PS50048">
    <property type="entry name" value="ZN2_CY6_FUNGAL_2"/>
    <property type="match status" value="1"/>
</dbReference>
<feature type="region of interest" description="Disordered" evidence="5">
    <location>
        <begin position="1"/>
        <end position="62"/>
    </location>
</feature>
<accession>A0A8H4UN27</accession>
<feature type="region of interest" description="Disordered" evidence="5">
    <location>
        <begin position="146"/>
        <end position="167"/>
    </location>
</feature>